<dbReference type="Proteomes" id="UP001389717">
    <property type="component" value="Unassembled WGS sequence"/>
</dbReference>
<sequence length="414" mass="43894">MKFNLTTKIILALILGALVGLALNIFAKDLFDILDPYLFTPLGKIFLNLISMLVVPIVFLSIVLGSAGLGDPKKLGRIGLKTIVFFLVTTCIAIVIGLTLANIVDPGLVEGIDKNQAEEFKSDEAPPVGETIMNIIPKNPLTAMTEGNMLQIIAFAIFIGLGLTALGEKTKGILKLVEQGNDLMMYLVTLVMKFAPYGTFGLIASAIGSQGMSALKAMWLYFVVVLAALIIHAIITYGSTVLLLAKKNPLWFFKNFSPAMSVAFSTSSSNATLPISMDVAQERLKVSKPVSSFVQPLGATINMDGTAIMQGVATVFIAQVYGIDLTLEQLVTVVLTAVLASIGTAGVPGVGLILLAMVLSSVGLPVEGIGLILGIDRLLDMARTSINISGDAACALFVSESEKKRTIKEQRGDV</sequence>
<feature type="transmembrane region" description="Helical" evidence="6">
    <location>
        <begin position="219"/>
        <end position="245"/>
    </location>
</feature>
<keyword evidence="5 6" id="KW-0472">Membrane</keyword>
<protein>
    <submittedName>
        <fullName evidence="7">Dicarboxylate/amino acid:cation symporter</fullName>
    </submittedName>
</protein>
<dbReference type="PRINTS" id="PR00173">
    <property type="entry name" value="EDTRNSPORT"/>
</dbReference>
<dbReference type="PANTHER" id="PTHR11958:SF63">
    <property type="entry name" value="AMINO ACID TRANSPORTER"/>
    <property type="match status" value="1"/>
</dbReference>
<feature type="transmembrane region" description="Helical" evidence="6">
    <location>
        <begin position="353"/>
        <end position="375"/>
    </location>
</feature>
<dbReference type="EMBL" id="JBBYAF010000008">
    <property type="protein sequence ID" value="MEL3971819.1"/>
    <property type="molecule type" value="Genomic_DNA"/>
</dbReference>
<comment type="caution">
    <text evidence="7">The sequence shown here is derived from an EMBL/GenBank/DDBJ whole genome shotgun (WGS) entry which is preliminary data.</text>
</comment>
<dbReference type="PANTHER" id="PTHR11958">
    <property type="entry name" value="SODIUM/DICARBOXYLATE SYMPORTER-RELATED"/>
    <property type="match status" value="1"/>
</dbReference>
<evidence type="ECO:0000313" key="8">
    <source>
        <dbReference type="Proteomes" id="UP001389717"/>
    </source>
</evidence>
<feature type="transmembrane region" description="Helical" evidence="6">
    <location>
        <begin position="330"/>
        <end position="347"/>
    </location>
</feature>
<organism evidence="7 8">
    <name type="scientific">Rossellomorea oryzaecorticis</name>
    <dbReference type="NCBI Taxonomy" id="1396505"/>
    <lineage>
        <taxon>Bacteria</taxon>
        <taxon>Bacillati</taxon>
        <taxon>Bacillota</taxon>
        <taxon>Bacilli</taxon>
        <taxon>Bacillales</taxon>
        <taxon>Bacillaceae</taxon>
        <taxon>Rossellomorea</taxon>
    </lineage>
</organism>
<keyword evidence="3 6" id="KW-0812">Transmembrane</keyword>
<evidence type="ECO:0000256" key="2">
    <source>
        <dbReference type="ARBA" id="ARBA00022448"/>
    </source>
</evidence>
<evidence type="ECO:0000256" key="5">
    <source>
        <dbReference type="ARBA" id="ARBA00023136"/>
    </source>
</evidence>
<dbReference type="InterPro" id="IPR036458">
    <property type="entry name" value="Na:dicarbo_symporter_sf"/>
</dbReference>
<evidence type="ECO:0000256" key="3">
    <source>
        <dbReference type="ARBA" id="ARBA00022692"/>
    </source>
</evidence>
<proteinExistence type="predicted"/>
<feature type="transmembrane region" description="Helical" evidence="6">
    <location>
        <begin position="46"/>
        <end position="70"/>
    </location>
</feature>
<accession>A0ABU9K6W3</accession>
<evidence type="ECO:0000256" key="4">
    <source>
        <dbReference type="ARBA" id="ARBA00022989"/>
    </source>
</evidence>
<dbReference type="Gene3D" id="1.10.3860.10">
    <property type="entry name" value="Sodium:dicarboxylate symporter"/>
    <property type="match status" value="1"/>
</dbReference>
<keyword evidence="4 6" id="KW-1133">Transmembrane helix</keyword>
<feature type="transmembrane region" description="Helical" evidence="6">
    <location>
        <begin position="186"/>
        <end position="207"/>
    </location>
</feature>
<feature type="transmembrane region" description="Helical" evidence="6">
    <location>
        <begin position="82"/>
        <end position="104"/>
    </location>
</feature>
<evidence type="ECO:0000256" key="1">
    <source>
        <dbReference type="ARBA" id="ARBA00004141"/>
    </source>
</evidence>
<evidence type="ECO:0000313" key="7">
    <source>
        <dbReference type="EMBL" id="MEL3971819.1"/>
    </source>
</evidence>
<dbReference type="RefSeq" id="WP_341981501.1">
    <property type="nucleotide sequence ID" value="NZ_JBBYAF010000008.1"/>
</dbReference>
<dbReference type="InterPro" id="IPR050746">
    <property type="entry name" value="DAACS"/>
</dbReference>
<evidence type="ECO:0000256" key="6">
    <source>
        <dbReference type="SAM" id="Phobius"/>
    </source>
</evidence>
<gene>
    <name evidence="7" type="ORF">AAEO50_05935</name>
</gene>
<keyword evidence="8" id="KW-1185">Reference proteome</keyword>
<dbReference type="Pfam" id="PF00375">
    <property type="entry name" value="SDF"/>
    <property type="match status" value="1"/>
</dbReference>
<dbReference type="InterPro" id="IPR001991">
    <property type="entry name" value="Na-dicarboxylate_symporter"/>
</dbReference>
<comment type="subcellular location">
    <subcellularLocation>
        <location evidence="1">Membrane</location>
        <topology evidence="1">Multi-pass membrane protein</topology>
    </subcellularLocation>
</comment>
<feature type="transmembrane region" description="Helical" evidence="6">
    <location>
        <begin position="149"/>
        <end position="166"/>
    </location>
</feature>
<keyword evidence="2" id="KW-0813">Transport</keyword>
<name>A0ABU9K6W3_9BACI</name>
<reference evidence="7 8" key="1">
    <citation type="submission" date="2024-04" db="EMBL/GenBank/DDBJ databases">
        <title>Bacillus oryzaecorticis sp. nov., a moderately halophilic bacterium isolated from rice husks.</title>
        <authorList>
            <person name="Zhu H.-S."/>
        </authorList>
    </citation>
    <scope>NUCLEOTIDE SEQUENCE [LARGE SCALE GENOMIC DNA]</scope>
    <source>
        <strain evidence="7 8">ZC255</strain>
    </source>
</reference>
<dbReference type="SUPFAM" id="SSF118215">
    <property type="entry name" value="Proton glutamate symport protein"/>
    <property type="match status" value="1"/>
</dbReference>